<keyword evidence="1" id="KW-0547">Nucleotide-binding</keyword>
<dbReference type="GO" id="GO:0004386">
    <property type="term" value="F:helicase activity"/>
    <property type="evidence" value="ECO:0007669"/>
    <property type="project" value="UniProtKB-KW"/>
</dbReference>
<sequence>MAVSLYPHQQEAVKNLSNGKILWGGVGTGKSITAAAYYVQKEAPRDVYVITTAKKRDSFDWEDEFLKFGVGDIRTPTTGRLMVDSWNNIAKYKNVRGAFFIFDEQRLVGSGAWAKAFQFIAKPQNNNRWILLSATPGDTWMDYIPVFIANGFYKNRTEFIRDHVVYSSYTKFPKIEKYINTVKLQRLRNSLLVHMPYERHTTRVTQEIEVEYDQELLDKVIKDRWNPYEDRPIKSLAEFFYTMRKVVYSHPSRLQVVREKLVKHPKLIVFYNFDYELEMLRTLSKDITVAEWNGHKHEEIPKTDQWLYLVQYTSGSEGWNCIETDATLFYSLTYSYRVFHQAHGRVDRLNTPFTLLRYYVLMADVAIERAVKKALVSKHSFNEVKFVKEFKAVRLAA</sequence>
<name>A0A2L1IWF6_9CAUD</name>
<dbReference type="Proteomes" id="UP000241360">
    <property type="component" value="Segment"/>
</dbReference>
<dbReference type="Gene3D" id="3.40.50.300">
    <property type="entry name" value="P-loop containing nucleotide triphosphate hydrolases"/>
    <property type="match status" value="2"/>
</dbReference>
<proteinExistence type="predicted"/>
<evidence type="ECO:0000313" key="2">
    <source>
        <dbReference type="Proteomes" id="UP000241360"/>
    </source>
</evidence>
<dbReference type="OrthoDB" id="2955at10239"/>
<dbReference type="SUPFAM" id="SSF52540">
    <property type="entry name" value="P-loop containing nucleoside triphosphate hydrolases"/>
    <property type="match status" value="1"/>
</dbReference>
<keyword evidence="1" id="KW-0378">Hydrolase</keyword>
<gene>
    <name evidence="1" type="ORF">SEA_BING_82</name>
</gene>
<dbReference type="InterPro" id="IPR027417">
    <property type="entry name" value="P-loop_NTPase"/>
</dbReference>
<organism evidence="1 2">
    <name type="scientific">Streptomyces phage Bing</name>
    <dbReference type="NCBI Taxonomy" id="2079427"/>
    <lineage>
        <taxon>Viruses</taxon>
        <taxon>Duplodnaviria</taxon>
        <taxon>Heunggongvirae</taxon>
        <taxon>Uroviricota</taxon>
        <taxon>Caudoviricetes</taxon>
        <taxon>Bingvirus</taxon>
        <taxon>Bingvirus bing</taxon>
    </lineage>
</organism>
<reference evidence="2" key="1">
    <citation type="submission" date="2018-01" db="EMBL/GenBank/DDBJ databases">
        <authorList>
            <person name="Wardenburg K.E."/>
            <person name="Rana S."/>
            <person name="Felix E."/>
            <person name="Puentes R.J."/>
            <person name="Shaffer C.D."/>
            <person name="Weston-Hafer K.A."/>
            <person name="Russell D.A."/>
            <person name="Pope W.H."/>
            <person name="Jacobs-Sera D."/>
            <person name="Hendrix R.W."/>
            <person name="Hatfull G.F."/>
        </authorList>
    </citation>
    <scope>NUCLEOTIDE SEQUENCE [LARGE SCALE GENOMIC DNA]</scope>
</reference>
<keyword evidence="1" id="KW-0347">Helicase</keyword>
<dbReference type="EMBL" id="MG757154">
    <property type="protein sequence ID" value="AVD99504.1"/>
    <property type="molecule type" value="Genomic_DNA"/>
</dbReference>
<evidence type="ECO:0000313" key="1">
    <source>
        <dbReference type="EMBL" id="AVD99504.1"/>
    </source>
</evidence>
<accession>A0A2L1IWF6</accession>
<protein>
    <submittedName>
        <fullName evidence="1">DNA helicase</fullName>
    </submittedName>
</protein>
<keyword evidence="2" id="KW-1185">Reference proteome</keyword>
<keyword evidence="1" id="KW-0067">ATP-binding</keyword>